<evidence type="ECO:0000313" key="2">
    <source>
        <dbReference type="Proteomes" id="UP000754883"/>
    </source>
</evidence>
<dbReference type="Gene3D" id="3.40.50.300">
    <property type="entry name" value="P-loop containing nucleotide triphosphate hydrolases"/>
    <property type="match status" value="1"/>
</dbReference>
<dbReference type="EMBL" id="CABFNO020001247">
    <property type="protein sequence ID" value="CAG9974093.1"/>
    <property type="molecule type" value="Genomic_DNA"/>
</dbReference>
<protein>
    <recommendedName>
        <fullName evidence="3">ATP-binding protein</fullName>
    </recommendedName>
</protein>
<dbReference type="AlphaFoldDB" id="A0A9N9U1E4"/>
<dbReference type="Pfam" id="PF13671">
    <property type="entry name" value="AAA_33"/>
    <property type="match status" value="1"/>
</dbReference>
<dbReference type="PANTHER" id="PTHR37807">
    <property type="entry name" value="OS07G0160300 PROTEIN"/>
    <property type="match status" value="1"/>
</dbReference>
<comment type="caution">
    <text evidence="1">The sequence shown here is derived from an EMBL/GenBank/DDBJ whole genome shotgun (WGS) entry which is preliminary data.</text>
</comment>
<gene>
    <name evidence="1" type="ORF">CBYS24578_00011698</name>
</gene>
<dbReference type="PANTHER" id="PTHR37807:SF3">
    <property type="entry name" value="OS07G0160300 PROTEIN"/>
    <property type="match status" value="1"/>
</dbReference>
<reference evidence="1" key="1">
    <citation type="submission" date="2021-10" db="EMBL/GenBank/DDBJ databases">
        <authorList>
            <person name="Piombo E."/>
        </authorList>
    </citation>
    <scope>NUCLEOTIDE SEQUENCE</scope>
</reference>
<proteinExistence type="predicted"/>
<keyword evidence="2" id="KW-1185">Reference proteome</keyword>
<dbReference type="InterPro" id="IPR027417">
    <property type="entry name" value="P-loop_NTPase"/>
</dbReference>
<dbReference type="SUPFAM" id="SSF52540">
    <property type="entry name" value="P-loop containing nucleoside triphosphate hydrolases"/>
    <property type="match status" value="1"/>
</dbReference>
<evidence type="ECO:0000313" key="1">
    <source>
        <dbReference type="EMBL" id="CAG9974093.1"/>
    </source>
</evidence>
<name>A0A9N9U1E4_9HYPO</name>
<sequence>MANPNQSPAQGLPQQPKKLFIQLSGAPGAGKSTMAELLRQPLGAVVLDHDIIRSSLLSGNEITFQDAAKSAYRLNWALAESILQQGFSLIIDSTCNYREILDRGIELARRHGCEYWYVECRVTDIELLDGRLRARTPMRSQRTGVDRAPVDATAAEYSDARARFMRWVDSPARPGEGDGVSSITVDATANPEERRDEILAKIFSTQ</sequence>
<dbReference type="OrthoDB" id="3231855at2759"/>
<dbReference type="Proteomes" id="UP000754883">
    <property type="component" value="Unassembled WGS sequence"/>
</dbReference>
<organism evidence="1 2">
    <name type="scientific">Clonostachys byssicola</name>
    <dbReference type="NCBI Taxonomy" id="160290"/>
    <lineage>
        <taxon>Eukaryota</taxon>
        <taxon>Fungi</taxon>
        <taxon>Dikarya</taxon>
        <taxon>Ascomycota</taxon>
        <taxon>Pezizomycotina</taxon>
        <taxon>Sordariomycetes</taxon>
        <taxon>Hypocreomycetidae</taxon>
        <taxon>Hypocreales</taxon>
        <taxon>Bionectriaceae</taxon>
        <taxon>Clonostachys</taxon>
    </lineage>
</organism>
<evidence type="ECO:0008006" key="3">
    <source>
        <dbReference type="Google" id="ProtNLM"/>
    </source>
</evidence>
<accession>A0A9N9U1E4</accession>